<keyword evidence="1" id="KW-0812">Transmembrane</keyword>
<gene>
    <name evidence="2" type="ORF">METZ01_LOCUS267455</name>
</gene>
<sequence>MKLNPKVVFLSVLLIYPTVSVVTLLIGYIYAAINNLLYYYLFLIPMAVLVTIFSYFVIKHLKAVLIGFIGFLILNIFVLPLLIN</sequence>
<feature type="transmembrane region" description="Helical" evidence="1">
    <location>
        <begin position="7"/>
        <end position="31"/>
    </location>
</feature>
<keyword evidence="1" id="KW-0472">Membrane</keyword>
<proteinExistence type="predicted"/>
<accession>A0A382JVN0</accession>
<feature type="transmembrane region" description="Helical" evidence="1">
    <location>
        <begin position="64"/>
        <end position="83"/>
    </location>
</feature>
<name>A0A382JVN0_9ZZZZ</name>
<evidence type="ECO:0000313" key="2">
    <source>
        <dbReference type="EMBL" id="SVC14601.1"/>
    </source>
</evidence>
<organism evidence="2">
    <name type="scientific">marine metagenome</name>
    <dbReference type="NCBI Taxonomy" id="408172"/>
    <lineage>
        <taxon>unclassified sequences</taxon>
        <taxon>metagenomes</taxon>
        <taxon>ecological metagenomes</taxon>
    </lineage>
</organism>
<dbReference type="EMBL" id="UINC01075931">
    <property type="protein sequence ID" value="SVC14601.1"/>
    <property type="molecule type" value="Genomic_DNA"/>
</dbReference>
<dbReference type="AlphaFoldDB" id="A0A382JVN0"/>
<protein>
    <submittedName>
        <fullName evidence="2">Uncharacterized protein</fullName>
    </submittedName>
</protein>
<feature type="transmembrane region" description="Helical" evidence="1">
    <location>
        <begin position="37"/>
        <end position="57"/>
    </location>
</feature>
<evidence type="ECO:0000256" key="1">
    <source>
        <dbReference type="SAM" id="Phobius"/>
    </source>
</evidence>
<keyword evidence="1" id="KW-1133">Transmembrane helix</keyword>
<reference evidence="2" key="1">
    <citation type="submission" date="2018-05" db="EMBL/GenBank/DDBJ databases">
        <authorList>
            <person name="Lanie J.A."/>
            <person name="Ng W.-L."/>
            <person name="Kazmierczak K.M."/>
            <person name="Andrzejewski T.M."/>
            <person name="Davidsen T.M."/>
            <person name="Wayne K.J."/>
            <person name="Tettelin H."/>
            <person name="Glass J.I."/>
            <person name="Rusch D."/>
            <person name="Podicherti R."/>
            <person name="Tsui H.-C.T."/>
            <person name="Winkler M.E."/>
        </authorList>
    </citation>
    <scope>NUCLEOTIDE SEQUENCE</scope>
</reference>